<sequence length="70" mass="8294">MRNSNFTSYDTFTIKLNLYVAYRKNQSMSTHHSLRHIEVTWNNSKHIEKESKIHVLQPIGSNHYGPLSHR</sequence>
<evidence type="ECO:0000313" key="1">
    <source>
        <dbReference type="EMBL" id="KCW70952.1"/>
    </source>
</evidence>
<dbReference type="EMBL" id="KK198758">
    <property type="protein sequence ID" value="KCW70952.1"/>
    <property type="molecule type" value="Genomic_DNA"/>
</dbReference>
<organism evidence="1">
    <name type="scientific">Eucalyptus grandis</name>
    <name type="common">Flooded gum</name>
    <dbReference type="NCBI Taxonomy" id="71139"/>
    <lineage>
        <taxon>Eukaryota</taxon>
        <taxon>Viridiplantae</taxon>
        <taxon>Streptophyta</taxon>
        <taxon>Embryophyta</taxon>
        <taxon>Tracheophyta</taxon>
        <taxon>Spermatophyta</taxon>
        <taxon>Magnoliopsida</taxon>
        <taxon>eudicotyledons</taxon>
        <taxon>Gunneridae</taxon>
        <taxon>Pentapetalae</taxon>
        <taxon>rosids</taxon>
        <taxon>malvids</taxon>
        <taxon>Myrtales</taxon>
        <taxon>Myrtaceae</taxon>
        <taxon>Myrtoideae</taxon>
        <taxon>Eucalypteae</taxon>
        <taxon>Eucalyptus</taxon>
    </lineage>
</organism>
<dbReference type="Gramene" id="KCW70952">
    <property type="protein sequence ID" value="KCW70952"/>
    <property type="gene ID" value="EUGRSUZ_F04067"/>
</dbReference>
<dbReference type="InParanoid" id="A0A059BXX9"/>
<protein>
    <submittedName>
        <fullName evidence="1">Uncharacterized protein</fullName>
    </submittedName>
</protein>
<dbReference type="AlphaFoldDB" id="A0A059BXX9"/>
<reference evidence="1" key="1">
    <citation type="submission" date="2013-07" db="EMBL/GenBank/DDBJ databases">
        <title>The genome of Eucalyptus grandis.</title>
        <authorList>
            <person name="Schmutz J."/>
            <person name="Hayes R."/>
            <person name="Myburg A."/>
            <person name="Tuskan G."/>
            <person name="Grattapaglia D."/>
            <person name="Rokhsar D.S."/>
        </authorList>
    </citation>
    <scope>NUCLEOTIDE SEQUENCE</scope>
    <source>
        <tissue evidence="1">Leaf extractions</tissue>
    </source>
</reference>
<name>A0A059BXX9_EUCGR</name>
<accession>A0A059BXX9</accession>
<proteinExistence type="predicted"/>
<gene>
    <name evidence="1" type="ORF">EUGRSUZ_F04067</name>
</gene>